<evidence type="ECO:0000313" key="2">
    <source>
        <dbReference type="EMBL" id="ETX30644.1"/>
    </source>
</evidence>
<name>X7FF50_9RHOB</name>
<accession>X7FF50</accession>
<dbReference type="PATRIC" id="fig|1449351.3.peg.292"/>
<protein>
    <recommendedName>
        <fullName evidence="4">50S ribosomal protein L34</fullName>
    </recommendedName>
</protein>
<dbReference type="eggNOG" id="COG1399">
    <property type="taxonomic scope" value="Bacteria"/>
</dbReference>
<dbReference type="EMBL" id="JAME01000002">
    <property type="protein sequence ID" value="ETX30644.1"/>
    <property type="molecule type" value="Genomic_DNA"/>
</dbReference>
<sequence>MPASHPHPGPFRTAELSQAVPTAFEVAPDADTCAALAETLGITRVRKLRFAGEIRPVGKRGFELRAELGATVVQPCVVTLDPVTTRIDTEVVRTFLPPAILGEPEPGSEVEMPEDDTTEPLPDVIDPAAVMAEALALALPDYPRADGAHLGQAEARPEGAEPIRPEETKPFSGLAALRDRMADGDGEAD</sequence>
<organism evidence="2 3">
    <name type="scientific">Roseivivax isoporae LMG 25204</name>
    <dbReference type="NCBI Taxonomy" id="1449351"/>
    <lineage>
        <taxon>Bacteria</taxon>
        <taxon>Pseudomonadati</taxon>
        <taxon>Pseudomonadota</taxon>
        <taxon>Alphaproteobacteria</taxon>
        <taxon>Rhodobacterales</taxon>
        <taxon>Roseobacteraceae</taxon>
        <taxon>Roseivivax</taxon>
    </lineage>
</organism>
<feature type="region of interest" description="Disordered" evidence="1">
    <location>
        <begin position="146"/>
        <end position="189"/>
    </location>
</feature>
<dbReference type="RefSeq" id="WP_043765620.1">
    <property type="nucleotide sequence ID" value="NZ_JAME01000002.1"/>
</dbReference>
<dbReference type="InterPro" id="IPR003772">
    <property type="entry name" value="YceD"/>
</dbReference>
<reference evidence="2 3" key="1">
    <citation type="submission" date="2014-01" db="EMBL/GenBank/DDBJ databases">
        <title>Roseivivax isoporae LMG 25204 Genome Sequencing.</title>
        <authorList>
            <person name="Lai Q."/>
            <person name="Li G."/>
            <person name="Shao Z."/>
        </authorList>
    </citation>
    <scope>NUCLEOTIDE SEQUENCE [LARGE SCALE GENOMIC DNA]</scope>
    <source>
        <strain evidence="2 3">LMG 25204</strain>
    </source>
</reference>
<gene>
    <name evidence="2" type="ORF">RISW2_07460</name>
</gene>
<keyword evidence="3" id="KW-1185">Reference proteome</keyword>
<evidence type="ECO:0008006" key="4">
    <source>
        <dbReference type="Google" id="ProtNLM"/>
    </source>
</evidence>
<proteinExistence type="predicted"/>
<comment type="caution">
    <text evidence="2">The sequence shown here is derived from an EMBL/GenBank/DDBJ whole genome shotgun (WGS) entry which is preliminary data.</text>
</comment>
<feature type="compositionally biased region" description="Basic and acidic residues" evidence="1">
    <location>
        <begin position="155"/>
        <end position="169"/>
    </location>
</feature>
<dbReference type="Pfam" id="PF02620">
    <property type="entry name" value="YceD"/>
    <property type="match status" value="1"/>
</dbReference>
<dbReference type="AlphaFoldDB" id="X7FF50"/>
<dbReference type="OrthoDB" id="8443793at2"/>
<evidence type="ECO:0000256" key="1">
    <source>
        <dbReference type="SAM" id="MobiDB-lite"/>
    </source>
</evidence>
<evidence type="ECO:0000313" key="3">
    <source>
        <dbReference type="Proteomes" id="UP000023430"/>
    </source>
</evidence>
<dbReference type="Proteomes" id="UP000023430">
    <property type="component" value="Unassembled WGS sequence"/>
</dbReference>
<dbReference type="STRING" id="1449351.RISW2_07460"/>